<dbReference type="GO" id="GO:0006607">
    <property type="term" value="P:NLS-bearing protein import into nucleus"/>
    <property type="evidence" value="ECO:0007669"/>
    <property type="project" value="TreeGrafter"/>
</dbReference>
<dbReference type="GO" id="GO:0005543">
    <property type="term" value="F:phospholipid binding"/>
    <property type="evidence" value="ECO:0007669"/>
    <property type="project" value="TreeGrafter"/>
</dbReference>
<evidence type="ECO:0000256" key="8">
    <source>
        <dbReference type="PROSITE-ProRule" id="PRU00804"/>
    </source>
</evidence>
<reference evidence="11" key="1">
    <citation type="submission" date="2022-11" db="EMBL/GenBank/DDBJ databases">
        <authorList>
            <person name="Hyden B.L."/>
            <person name="Feng K."/>
            <person name="Yates T."/>
            <person name="Jawdy S."/>
            <person name="Smart L.B."/>
            <person name="Muchero W."/>
        </authorList>
    </citation>
    <scope>NUCLEOTIDE SEQUENCE</scope>
    <source>
        <tissue evidence="11">Shoot tip</tissue>
    </source>
</reference>
<dbReference type="Proteomes" id="UP001151752">
    <property type="component" value="Chromosome 1"/>
</dbReference>
<dbReference type="GO" id="GO:0044613">
    <property type="term" value="C:nuclear pore central transport channel"/>
    <property type="evidence" value="ECO:0007669"/>
    <property type="project" value="TreeGrafter"/>
</dbReference>
<dbReference type="Gene3D" id="3.30.70.330">
    <property type="match status" value="1"/>
</dbReference>
<dbReference type="PANTHER" id="PTHR21527:SF6">
    <property type="entry name" value="NUCLEOPORIN NUP35"/>
    <property type="match status" value="1"/>
</dbReference>
<dbReference type="GO" id="GO:0006999">
    <property type="term" value="P:nuclear pore organization"/>
    <property type="evidence" value="ECO:0007669"/>
    <property type="project" value="TreeGrafter"/>
</dbReference>
<feature type="compositionally biased region" description="Polar residues" evidence="9">
    <location>
        <begin position="65"/>
        <end position="82"/>
    </location>
</feature>
<evidence type="ECO:0000256" key="3">
    <source>
        <dbReference type="ARBA" id="ARBA00022816"/>
    </source>
</evidence>
<reference evidence="11" key="2">
    <citation type="journal article" date="2023" name="Int. J. Mol. Sci.">
        <title>De Novo Assembly and Annotation of 11 Diverse Shrub Willow (Salix) Genomes Reveals Novel Gene Organization in Sex-Linked Regions.</title>
        <authorList>
            <person name="Hyden B."/>
            <person name="Feng K."/>
            <person name="Yates T.B."/>
            <person name="Jawdy S."/>
            <person name="Cereghino C."/>
            <person name="Smart L.B."/>
            <person name="Muchero W."/>
        </authorList>
    </citation>
    <scope>NUCLEOTIDE SEQUENCE</scope>
    <source>
        <tissue evidence="11">Shoot tip</tissue>
    </source>
</reference>
<gene>
    <name evidence="11" type="ORF">OIU74_012202</name>
</gene>
<keyword evidence="4" id="KW-0653">Protein transport</keyword>
<keyword evidence="2 8" id="KW-0813">Transport</keyword>
<protein>
    <submittedName>
        <fullName evidence="11">NUCLEOPORIN NUP35</fullName>
    </submittedName>
</protein>
<comment type="caution">
    <text evidence="11">The sequence shown here is derived from an EMBL/GenBank/DDBJ whole genome shotgun (WGS) entry which is preliminary data.</text>
</comment>
<evidence type="ECO:0000256" key="5">
    <source>
        <dbReference type="ARBA" id="ARBA00023010"/>
    </source>
</evidence>
<feature type="region of interest" description="Disordered" evidence="9">
    <location>
        <begin position="65"/>
        <end position="105"/>
    </location>
</feature>
<dbReference type="GO" id="GO:0003676">
    <property type="term" value="F:nucleic acid binding"/>
    <property type="evidence" value="ECO:0007669"/>
    <property type="project" value="InterPro"/>
</dbReference>
<dbReference type="Pfam" id="PF05172">
    <property type="entry name" value="RRM_Nup35"/>
    <property type="match status" value="1"/>
</dbReference>
<evidence type="ECO:0000313" key="11">
    <source>
        <dbReference type="EMBL" id="KAJ6700808.1"/>
    </source>
</evidence>
<dbReference type="AlphaFoldDB" id="A0A9Q0Q6B1"/>
<dbReference type="EMBL" id="JAPFFM010000016">
    <property type="protein sequence ID" value="KAJ6700808.1"/>
    <property type="molecule type" value="Genomic_DNA"/>
</dbReference>
<dbReference type="SUPFAM" id="SSF54928">
    <property type="entry name" value="RNA-binding domain, RBD"/>
    <property type="match status" value="1"/>
</dbReference>
<dbReference type="InterPro" id="IPR007846">
    <property type="entry name" value="RRM_NUP35_dom"/>
</dbReference>
<evidence type="ECO:0000256" key="7">
    <source>
        <dbReference type="ARBA" id="ARBA00023242"/>
    </source>
</evidence>
<evidence type="ECO:0000256" key="4">
    <source>
        <dbReference type="ARBA" id="ARBA00022927"/>
    </source>
</evidence>
<evidence type="ECO:0000256" key="6">
    <source>
        <dbReference type="ARBA" id="ARBA00023132"/>
    </source>
</evidence>
<keyword evidence="5" id="KW-0811">Translocation</keyword>
<name>A0A9Q0Q6B1_9ROSI</name>
<evidence type="ECO:0000256" key="9">
    <source>
        <dbReference type="SAM" id="MobiDB-lite"/>
    </source>
</evidence>
<sequence length="122" mass="13326">MILKHIPGPREANWMHILYQSRADAQKALSKNGVQMNGVLIIGVKLVDPMQRQALNERLNNQGFMTLPPSSFTRTPDSNTFRASPHPHSLQNGSSSARPSGGAIASPARSMISKVFDVMFGI</sequence>
<keyword evidence="7 8" id="KW-0539">Nucleus</keyword>
<keyword evidence="12" id="KW-1185">Reference proteome</keyword>
<dbReference type="InterPro" id="IPR012677">
    <property type="entry name" value="Nucleotide-bd_a/b_plait_sf"/>
</dbReference>
<evidence type="ECO:0000313" key="12">
    <source>
        <dbReference type="Proteomes" id="UP001151752"/>
    </source>
</evidence>
<feature type="compositionally biased region" description="Polar residues" evidence="9">
    <location>
        <begin position="89"/>
        <end position="98"/>
    </location>
</feature>
<dbReference type="GO" id="GO:0017056">
    <property type="term" value="F:structural constituent of nuclear pore"/>
    <property type="evidence" value="ECO:0007669"/>
    <property type="project" value="TreeGrafter"/>
</dbReference>
<accession>A0A9Q0Q6B1</accession>
<comment type="subcellular location">
    <subcellularLocation>
        <location evidence="1">Nucleus</location>
        <location evidence="1">Nuclear pore complex</location>
    </subcellularLocation>
</comment>
<feature type="domain" description="RRM Nup35-type" evidence="10">
    <location>
        <begin position="1"/>
        <end position="54"/>
    </location>
</feature>
<keyword evidence="6 8" id="KW-0906">Nuclear pore complex</keyword>
<evidence type="ECO:0000256" key="2">
    <source>
        <dbReference type="ARBA" id="ARBA00022448"/>
    </source>
</evidence>
<organism evidence="11 12">
    <name type="scientific">Salix koriyanagi</name>
    <dbReference type="NCBI Taxonomy" id="2511006"/>
    <lineage>
        <taxon>Eukaryota</taxon>
        <taxon>Viridiplantae</taxon>
        <taxon>Streptophyta</taxon>
        <taxon>Embryophyta</taxon>
        <taxon>Tracheophyta</taxon>
        <taxon>Spermatophyta</taxon>
        <taxon>Magnoliopsida</taxon>
        <taxon>eudicotyledons</taxon>
        <taxon>Gunneridae</taxon>
        <taxon>Pentapetalae</taxon>
        <taxon>rosids</taxon>
        <taxon>fabids</taxon>
        <taxon>Malpighiales</taxon>
        <taxon>Salicaceae</taxon>
        <taxon>Saliceae</taxon>
        <taxon>Salix</taxon>
    </lineage>
</organism>
<evidence type="ECO:0000256" key="1">
    <source>
        <dbReference type="ARBA" id="ARBA00004567"/>
    </source>
</evidence>
<dbReference type="GO" id="GO:0044615">
    <property type="term" value="C:nuclear pore nuclear basket"/>
    <property type="evidence" value="ECO:0007669"/>
    <property type="project" value="TreeGrafter"/>
</dbReference>
<dbReference type="InterPro" id="IPR035979">
    <property type="entry name" value="RBD_domain_sf"/>
</dbReference>
<dbReference type="PROSITE" id="PS51472">
    <property type="entry name" value="RRM_NUP35"/>
    <property type="match status" value="1"/>
</dbReference>
<proteinExistence type="predicted"/>
<evidence type="ECO:0000259" key="10">
    <source>
        <dbReference type="PROSITE" id="PS51472"/>
    </source>
</evidence>
<keyword evidence="3 8" id="KW-0509">mRNA transport</keyword>
<dbReference type="GO" id="GO:0051028">
    <property type="term" value="P:mRNA transport"/>
    <property type="evidence" value="ECO:0007669"/>
    <property type="project" value="UniProtKB-UniRule"/>
</dbReference>
<dbReference type="PANTHER" id="PTHR21527">
    <property type="entry name" value="NUCLEOPORIN NUP35"/>
    <property type="match status" value="1"/>
</dbReference>